<protein>
    <submittedName>
        <fullName evidence="1">Uncharacterized protein</fullName>
    </submittedName>
</protein>
<name>A0A9X2I3Q1_9GAMM</name>
<dbReference type="RefSeq" id="WP_253967149.1">
    <property type="nucleotide sequence ID" value="NZ_JAMFTH010000001.1"/>
</dbReference>
<evidence type="ECO:0000313" key="1">
    <source>
        <dbReference type="EMBL" id="MCP8898882.1"/>
    </source>
</evidence>
<gene>
    <name evidence="1" type="ORF">M6D89_06175</name>
</gene>
<sequence>MERHVLWLLLALALGAQAENNYQYVCQLDGEQRLIEVAYLLPDQAVPCEVRYRKNDEELQVLWRADNQEGYCESKANQLMKEQREWGFECAAQNKPAGPVSSTAY</sequence>
<proteinExistence type="predicted"/>
<dbReference type="AlphaFoldDB" id="A0A9X2I3Q1"/>
<organism evidence="1 2">
    <name type="scientific">Gilvimarinus xylanilyticus</name>
    <dbReference type="NCBI Taxonomy" id="2944139"/>
    <lineage>
        <taxon>Bacteria</taxon>
        <taxon>Pseudomonadati</taxon>
        <taxon>Pseudomonadota</taxon>
        <taxon>Gammaproteobacteria</taxon>
        <taxon>Cellvibrionales</taxon>
        <taxon>Cellvibrionaceae</taxon>
        <taxon>Gilvimarinus</taxon>
    </lineage>
</organism>
<dbReference type="EMBL" id="JAMFTH010000001">
    <property type="protein sequence ID" value="MCP8898882.1"/>
    <property type="molecule type" value="Genomic_DNA"/>
</dbReference>
<evidence type="ECO:0000313" key="2">
    <source>
        <dbReference type="Proteomes" id="UP001139319"/>
    </source>
</evidence>
<accession>A0A9X2I3Q1</accession>
<keyword evidence="2" id="KW-1185">Reference proteome</keyword>
<dbReference type="Proteomes" id="UP001139319">
    <property type="component" value="Unassembled WGS sequence"/>
</dbReference>
<reference evidence="1" key="1">
    <citation type="submission" date="2022-05" db="EMBL/GenBank/DDBJ databases">
        <authorList>
            <person name="Sun H.-N."/>
        </authorList>
    </citation>
    <scope>NUCLEOTIDE SEQUENCE</scope>
    <source>
        <strain evidence="1">HB14</strain>
    </source>
</reference>
<comment type="caution">
    <text evidence="1">The sequence shown here is derived from an EMBL/GenBank/DDBJ whole genome shotgun (WGS) entry which is preliminary data.</text>
</comment>
<reference evidence="1" key="2">
    <citation type="submission" date="2023-01" db="EMBL/GenBank/DDBJ databases">
        <title>Gilvimarinus xylanilyticus HB14 isolated from Caulerpa lentillifera aquaculture base in Hainan, China.</title>
        <authorList>
            <person name="Zhang Y.-J."/>
        </authorList>
    </citation>
    <scope>NUCLEOTIDE SEQUENCE</scope>
    <source>
        <strain evidence="1">HB14</strain>
    </source>
</reference>